<reference evidence="2" key="2">
    <citation type="journal article" date="2023" name="Food Microbiol.">
        <title>Evaluation of the fermentation potential of lactic acid bacteria isolated from herbs, fruits and vegetables as starter cultures in nut-based milk alternatives.</title>
        <authorList>
            <person name="Huang W."/>
            <person name="Dong A."/>
            <person name="Pham H.T."/>
            <person name="Zhou C."/>
            <person name="Huo Z."/>
            <person name="Watjen A.P."/>
            <person name="Prakash S."/>
            <person name="Bang-Berthelsen C.H."/>
            <person name="Turner M.S."/>
        </authorList>
    </citation>
    <scope>NUCLEOTIDE SEQUENCE</scope>
    <source>
        <strain evidence="2">54</strain>
    </source>
</reference>
<dbReference type="EMBL" id="JAOWLV010000004">
    <property type="protein sequence ID" value="MDG4976766.1"/>
    <property type="molecule type" value="Genomic_DNA"/>
</dbReference>
<protein>
    <submittedName>
        <fullName evidence="2">Uncharacterized protein</fullName>
    </submittedName>
</protein>
<sequence>MKKIKKDSTYQKQLEEGIKNLKVELEAKSAIFKQAKENEEEIKNLKIELEAKTAIYKEQRDTLNKERILHKETQTKYKELQSKYDLLSVQSYTTREKLQEANKTIEQLRKDIKISNSKKEKLADSLEKGNQIEPKHLEKSEEALLTEQLEQLKQALKSEKEKNTELESRLKEVEDRLIEEQSNFEKKSLEGKAQIADLLIRLQSDYPSQLDLENARKIIRDADVLRGNSQEQAEKIIANAEAEVHEMKNMAKQEIVELNNKIQYYSEILDQISKTVDSSASTIRRD</sequence>
<feature type="coiled-coil region" evidence="1">
    <location>
        <begin position="230"/>
        <end position="257"/>
    </location>
</feature>
<evidence type="ECO:0000256" key="1">
    <source>
        <dbReference type="SAM" id="Coils"/>
    </source>
</evidence>
<dbReference type="Proteomes" id="UP001152598">
    <property type="component" value="Unassembled WGS sequence"/>
</dbReference>
<organism evidence="2 3">
    <name type="scientific">Lactococcus lactis</name>
    <dbReference type="NCBI Taxonomy" id="1358"/>
    <lineage>
        <taxon>Bacteria</taxon>
        <taxon>Bacillati</taxon>
        <taxon>Bacillota</taxon>
        <taxon>Bacilli</taxon>
        <taxon>Lactobacillales</taxon>
        <taxon>Streptococcaceae</taxon>
        <taxon>Lactococcus</taxon>
    </lineage>
</organism>
<evidence type="ECO:0000313" key="3">
    <source>
        <dbReference type="Proteomes" id="UP001152598"/>
    </source>
</evidence>
<dbReference type="RefSeq" id="WP_195228814.1">
    <property type="nucleotide sequence ID" value="NZ_JADNCH010000001.1"/>
</dbReference>
<dbReference type="AlphaFoldDB" id="A0AAP3Z1Q8"/>
<accession>A0AAP3Z1Q8</accession>
<proteinExistence type="predicted"/>
<feature type="coiled-coil region" evidence="1">
    <location>
        <begin position="18"/>
        <end position="190"/>
    </location>
</feature>
<keyword evidence="1" id="KW-0175">Coiled coil</keyword>
<gene>
    <name evidence="2" type="ORF">OGZ50_08485</name>
</gene>
<evidence type="ECO:0000313" key="2">
    <source>
        <dbReference type="EMBL" id="MDG4976766.1"/>
    </source>
</evidence>
<comment type="caution">
    <text evidence="2">The sequence shown here is derived from an EMBL/GenBank/DDBJ whole genome shotgun (WGS) entry which is preliminary data.</text>
</comment>
<name>A0AAP3Z1Q8_9LACT</name>
<reference evidence="2" key="1">
    <citation type="submission" date="2022-10" db="EMBL/GenBank/DDBJ databases">
        <authorList>
            <person name="Turner M.S."/>
            <person name="Huang W."/>
        </authorList>
    </citation>
    <scope>NUCLEOTIDE SEQUENCE</scope>
    <source>
        <strain evidence="2">54</strain>
    </source>
</reference>